<evidence type="ECO:0000256" key="3">
    <source>
        <dbReference type="ARBA" id="ARBA00023163"/>
    </source>
</evidence>
<feature type="region of interest" description="Disordered" evidence="4">
    <location>
        <begin position="59"/>
        <end position="79"/>
    </location>
</feature>
<evidence type="ECO:0000256" key="4">
    <source>
        <dbReference type="SAM" id="MobiDB-lite"/>
    </source>
</evidence>
<keyword evidence="7" id="KW-1185">Reference proteome</keyword>
<dbReference type="InterPro" id="IPR036390">
    <property type="entry name" value="WH_DNA-bd_sf"/>
</dbReference>
<dbReference type="PRINTS" id="PR00598">
    <property type="entry name" value="HTHMARR"/>
</dbReference>
<dbReference type="SMART" id="SM00347">
    <property type="entry name" value="HTH_MARR"/>
    <property type="match status" value="1"/>
</dbReference>
<keyword evidence="3" id="KW-0804">Transcription</keyword>
<evidence type="ECO:0000256" key="1">
    <source>
        <dbReference type="ARBA" id="ARBA00023015"/>
    </source>
</evidence>
<evidence type="ECO:0000259" key="5">
    <source>
        <dbReference type="PROSITE" id="PS50995"/>
    </source>
</evidence>
<dbReference type="SUPFAM" id="SSF46785">
    <property type="entry name" value="Winged helix' DNA-binding domain"/>
    <property type="match status" value="1"/>
</dbReference>
<dbReference type="PANTHER" id="PTHR42756:SF1">
    <property type="entry name" value="TRANSCRIPTIONAL REPRESSOR OF EMRAB OPERON"/>
    <property type="match status" value="1"/>
</dbReference>
<feature type="compositionally biased region" description="Basic and acidic residues" evidence="4">
    <location>
        <begin position="61"/>
        <end position="72"/>
    </location>
</feature>
<evidence type="ECO:0000256" key="2">
    <source>
        <dbReference type="ARBA" id="ARBA00023125"/>
    </source>
</evidence>
<evidence type="ECO:0000313" key="6">
    <source>
        <dbReference type="EMBL" id="USQ76771.1"/>
    </source>
</evidence>
<proteinExistence type="predicted"/>
<dbReference type="InterPro" id="IPR036388">
    <property type="entry name" value="WH-like_DNA-bd_sf"/>
</dbReference>
<dbReference type="Gene3D" id="1.10.10.10">
    <property type="entry name" value="Winged helix-like DNA-binding domain superfamily/Winged helix DNA-binding domain"/>
    <property type="match status" value="1"/>
</dbReference>
<dbReference type="InterPro" id="IPR000835">
    <property type="entry name" value="HTH_MarR-typ"/>
</dbReference>
<protein>
    <submittedName>
        <fullName evidence="6">MarR family transcriptional regulator</fullName>
    </submittedName>
</protein>
<keyword evidence="1" id="KW-0805">Transcription regulation</keyword>
<evidence type="ECO:0000313" key="7">
    <source>
        <dbReference type="Proteomes" id="UP001056535"/>
    </source>
</evidence>
<dbReference type="InterPro" id="IPR023187">
    <property type="entry name" value="Tscrpt_reg_MarR-type_CS"/>
</dbReference>
<reference evidence="6" key="1">
    <citation type="submission" date="2022-06" db="EMBL/GenBank/DDBJ databases">
        <title>Ornithinimicrobium JY.X270.</title>
        <authorList>
            <person name="Huang Y."/>
        </authorList>
    </citation>
    <scope>NUCLEOTIDE SEQUENCE</scope>
    <source>
        <strain evidence="6">JY.X270</strain>
    </source>
</reference>
<organism evidence="6 7">
    <name type="scientific">Ornithinimicrobium cryptoxanthini</name>
    <dbReference type="NCBI Taxonomy" id="2934161"/>
    <lineage>
        <taxon>Bacteria</taxon>
        <taxon>Bacillati</taxon>
        <taxon>Actinomycetota</taxon>
        <taxon>Actinomycetes</taxon>
        <taxon>Micrococcales</taxon>
        <taxon>Ornithinimicrobiaceae</taxon>
        <taxon>Ornithinimicrobium</taxon>
    </lineage>
</organism>
<dbReference type="Pfam" id="PF01047">
    <property type="entry name" value="MarR"/>
    <property type="match status" value="1"/>
</dbReference>
<dbReference type="EMBL" id="CP099490">
    <property type="protein sequence ID" value="USQ76771.1"/>
    <property type="molecule type" value="Genomic_DNA"/>
</dbReference>
<name>A0ABY4YJ49_9MICO</name>
<dbReference type="PANTHER" id="PTHR42756">
    <property type="entry name" value="TRANSCRIPTIONAL REGULATOR, MARR"/>
    <property type="match status" value="1"/>
</dbReference>
<dbReference type="PROSITE" id="PS50995">
    <property type="entry name" value="HTH_MARR_2"/>
    <property type="match status" value="1"/>
</dbReference>
<dbReference type="Proteomes" id="UP001056535">
    <property type="component" value="Chromosome"/>
</dbReference>
<feature type="domain" description="HTH marR-type" evidence="5">
    <location>
        <begin position="20"/>
        <end position="169"/>
    </location>
</feature>
<keyword evidence="2" id="KW-0238">DNA-binding</keyword>
<sequence length="173" mass="19350">MHHHPINDNRDHHHEFDPSEASEIELIQHLARHLRRGSAIETAPWGLSPHQARALGAIARSEGRRGRRRSPDAEDGVSRGLRMGGLAGWLQVTPRSATEVVDALEEQGLVARTADPDDRRAVFVGLTDQGREMAREIRTARKAQTETLLEELSEADRAQLRTSLLTLLEAVRR</sequence>
<dbReference type="PROSITE" id="PS01117">
    <property type="entry name" value="HTH_MARR_1"/>
    <property type="match status" value="1"/>
</dbReference>
<accession>A0ABY4YJ49</accession>
<dbReference type="RefSeq" id="WP_252621474.1">
    <property type="nucleotide sequence ID" value="NZ_CP099490.1"/>
</dbReference>
<gene>
    <name evidence="6" type="ORF">NF557_02235</name>
</gene>